<feature type="transmembrane region" description="Helical" evidence="9">
    <location>
        <begin position="185"/>
        <end position="206"/>
    </location>
</feature>
<dbReference type="InterPro" id="IPR004796">
    <property type="entry name" value="PTS_IIC_cello"/>
</dbReference>
<keyword evidence="4 8" id="KW-0762">Sugar transport</keyword>
<keyword evidence="7 8" id="KW-0472">Membrane</keyword>
<dbReference type="InterPro" id="IPR003352">
    <property type="entry name" value="PTS_EIIC"/>
</dbReference>
<keyword evidence="11" id="KW-0808">Transferase</keyword>
<organism evidence="11 12">
    <name type="scientific">Collinsella stercoris DSM 13279</name>
    <dbReference type="NCBI Taxonomy" id="445975"/>
    <lineage>
        <taxon>Bacteria</taxon>
        <taxon>Bacillati</taxon>
        <taxon>Actinomycetota</taxon>
        <taxon>Coriobacteriia</taxon>
        <taxon>Coriobacteriales</taxon>
        <taxon>Coriobacteriaceae</taxon>
        <taxon>Collinsella</taxon>
    </lineage>
</organism>
<feature type="transmembrane region" description="Helical" evidence="9">
    <location>
        <begin position="329"/>
        <end position="353"/>
    </location>
</feature>
<feature type="transmembrane region" description="Helical" evidence="9">
    <location>
        <begin position="146"/>
        <end position="164"/>
    </location>
</feature>
<feature type="transmembrane region" description="Helical" evidence="9">
    <location>
        <begin position="391"/>
        <end position="412"/>
    </location>
</feature>
<dbReference type="HOGENOM" id="CLU_029688_1_0_11"/>
<name>B6G894_9ACTN</name>
<feature type="transmembrane region" description="Helical" evidence="9">
    <location>
        <begin position="113"/>
        <end position="134"/>
    </location>
</feature>
<keyword evidence="6 9" id="KW-1133">Transmembrane helix</keyword>
<feature type="transmembrane region" description="Helical" evidence="9">
    <location>
        <begin position="76"/>
        <end position="101"/>
    </location>
</feature>
<dbReference type="Pfam" id="PF02378">
    <property type="entry name" value="PTS_EIIC"/>
    <property type="match status" value="1"/>
</dbReference>
<dbReference type="PIRSF" id="PIRSF006351">
    <property type="entry name" value="PTS_EIIC-Cellobiose"/>
    <property type="match status" value="1"/>
</dbReference>
<keyword evidence="5 9" id="KW-0812">Transmembrane</keyword>
<evidence type="ECO:0000256" key="6">
    <source>
        <dbReference type="ARBA" id="ARBA00022989"/>
    </source>
</evidence>
<dbReference type="InterPro" id="IPR051088">
    <property type="entry name" value="PTS_Sugar-EIIC/EIIB"/>
</dbReference>
<dbReference type="EMBL" id="ABXJ01000014">
    <property type="protein sequence ID" value="EEA91516.1"/>
    <property type="molecule type" value="Genomic_DNA"/>
</dbReference>
<dbReference type="InterPro" id="IPR004501">
    <property type="entry name" value="PTS_EIIC_3"/>
</dbReference>
<dbReference type="GO" id="GO:0008982">
    <property type="term" value="F:protein-N(PI)-phosphohistidine-sugar phosphotransferase activity"/>
    <property type="evidence" value="ECO:0007669"/>
    <property type="project" value="UniProtKB-UniRule"/>
</dbReference>
<dbReference type="GO" id="GO:0009401">
    <property type="term" value="P:phosphoenolpyruvate-dependent sugar phosphotransferase system"/>
    <property type="evidence" value="ECO:0007669"/>
    <property type="project" value="InterPro"/>
</dbReference>
<dbReference type="OrthoDB" id="3181636at2"/>
<evidence type="ECO:0000256" key="8">
    <source>
        <dbReference type="PIRNR" id="PIRNR006351"/>
    </source>
</evidence>
<proteinExistence type="predicted"/>
<reference evidence="11 12" key="1">
    <citation type="submission" date="2008-10" db="EMBL/GenBank/DDBJ databases">
        <title>Draft genome sequence of Collinsella stercoris (DSM 13279).</title>
        <authorList>
            <person name="Sudarsanam P."/>
            <person name="Ley R."/>
            <person name="Guruge J."/>
            <person name="Turnbaugh P.J."/>
            <person name="Mahowald M."/>
            <person name="Liep D."/>
            <person name="Gordon J."/>
        </authorList>
    </citation>
    <scope>NUCLEOTIDE SEQUENCE [LARGE SCALE GENOMIC DNA]</scope>
    <source>
        <strain evidence="11 12">DSM 13279</strain>
    </source>
</reference>
<dbReference type="Proteomes" id="UP000003560">
    <property type="component" value="Unassembled WGS sequence"/>
</dbReference>
<protein>
    <recommendedName>
        <fullName evidence="8">Permease IIC component</fullName>
    </recommendedName>
</protein>
<evidence type="ECO:0000256" key="2">
    <source>
        <dbReference type="ARBA" id="ARBA00022448"/>
    </source>
</evidence>
<evidence type="ECO:0000256" key="4">
    <source>
        <dbReference type="ARBA" id="ARBA00022597"/>
    </source>
</evidence>
<evidence type="ECO:0000256" key="1">
    <source>
        <dbReference type="ARBA" id="ARBA00004651"/>
    </source>
</evidence>
<dbReference type="PANTHER" id="PTHR33989">
    <property type="match status" value="1"/>
</dbReference>
<evidence type="ECO:0000313" key="12">
    <source>
        <dbReference type="Proteomes" id="UP000003560"/>
    </source>
</evidence>
<dbReference type="eggNOG" id="COG1455">
    <property type="taxonomic scope" value="Bacteria"/>
</dbReference>
<comment type="function">
    <text evidence="8">The phosphoenolpyruvate-dependent sugar phosphotransferase system (PTS), a major carbohydrate active -transport system, catalyzes the phosphorylation of incoming sugar substrates concomitant with their translocation across the cell membrane.</text>
</comment>
<gene>
    <name evidence="11" type="ORF">COLSTE_00284</name>
</gene>
<feature type="domain" description="PTS EIIC type-3" evidence="10">
    <location>
        <begin position="10"/>
        <end position="414"/>
    </location>
</feature>
<accession>B6G894</accession>
<dbReference type="AlphaFoldDB" id="B6G894"/>
<comment type="caution">
    <text evidence="11">The sequence shown here is derived from an EMBL/GenBank/DDBJ whole genome shotgun (WGS) entry which is preliminary data.</text>
</comment>
<dbReference type="NCBIfam" id="TIGR00410">
    <property type="entry name" value="lacE"/>
    <property type="match status" value="1"/>
</dbReference>
<dbReference type="GO" id="GO:0005886">
    <property type="term" value="C:plasma membrane"/>
    <property type="evidence" value="ECO:0007669"/>
    <property type="project" value="UniProtKB-SubCell"/>
</dbReference>
<keyword evidence="3 8" id="KW-1003">Cell membrane</keyword>
<keyword evidence="2 8" id="KW-0813">Transport</keyword>
<feature type="transmembrane region" description="Helical" evidence="9">
    <location>
        <begin position="226"/>
        <end position="247"/>
    </location>
</feature>
<feature type="transmembrane region" description="Helical" evidence="9">
    <location>
        <begin position="287"/>
        <end position="308"/>
    </location>
</feature>
<sequence length="436" mass="48039">MIMANINDTIERKLLPLANKMSSWRYLKAIRDSFLTLLPISLTGGIASVLGAAPFPKEEAEGFLYLWAVFAENANFILTWINTVTIGGLSLYFGIGITYYLCRHYKINPFTPLLVNIVGFLMLIVGPQELGWAGTIADLSYIGGKGLVPAMIVSIFTVEAYRFLTNKNFGRIKMPPSVPPVLSDTFANMVPCLVIIGVFSAGFTIFHNMGTTMAGFMYQVIAPSFAASDNLIFVILVTLVTHFLFFFGIHDTAIAGFVGPIREGNLAVNAAAHLAGEPMQFIYTTPFWVYFVIIGGCGSVLALAILLLRCKSRVCRYVGRIGIIPSFFGINEPIVFGLPVVLNPIFFIPFMLAPLVNGIAAYLLMSAGVMGKTFALLSWNMPNIFGAFLSTMDWTTVVFILVFTVVDMLIYYPFLRVYDKQQVQLELEGDGDDDDE</sequence>
<dbReference type="PROSITE" id="PS51105">
    <property type="entry name" value="PTS_EIIC_TYPE_3"/>
    <property type="match status" value="1"/>
</dbReference>
<dbReference type="STRING" id="445975.COLSTE_00284"/>
<evidence type="ECO:0000256" key="7">
    <source>
        <dbReference type="ARBA" id="ARBA00023136"/>
    </source>
</evidence>
<dbReference type="PANTHER" id="PTHR33989:SF4">
    <property type="entry name" value="PTS SYSTEM N,N'-DIACETYLCHITOBIOSE-SPECIFIC EIIC COMPONENT"/>
    <property type="match status" value="1"/>
</dbReference>
<evidence type="ECO:0000259" key="10">
    <source>
        <dbReference type="PROSITE" id="PS51105"/>
    </source>
</evidence>
<keyword evidence="12" id="KW-1185">Reference proteome</keyword>
<evidence type="ECO:0000256" key="3">
    <source>
        <dbReference type="ARBA" id="ARBA00022475"/>
    </source>
</evidence>
<evidence type="ECO:0000256" key="5">
    <source>
        <dbReference type="ARBA" id="ARBA00022692"/>
    </source>
</evidence>
<comment type="subcellular location">
    <subcellularLocation>
        <location evidence="1">Cell membrane</location>
        <topology evidence="1">Multi-pass membrane protein</topology>
    </subcellularLocation>
</comment>
<reference evidence="11 12" key="2">
    <citation type="submission" date="2008-10" db="EMBL/GenBank/DDBJ databases">
        <authorList>
            <person name="Fulton L."/>
            <person name="Clifton S."/>
            <person name="Fulton B."/>
            <person name="Xu J."/>
            <person name="Minx P."/>
            <person name="Pepin K.H."/>
            <person name="Johnson M."/>
            <person name="Thiruvilangam P."/>
            <person name="Bhonagiri V."/>
            <person name="Nash W.E."/>
            <person name="Mardis E.R."/>
            <person name="Wilson R.K."/>
        </authorList>
    </citation>
    <scope>NUCLEOTIDE SEQUENCE [LARGE SCALE GENOMIC DNA]</scope>
    <source>
        <strain evidence="11 12">DSM 13279</strain>
    </source>
</reference>
<evidence type="ECO:0000313" key="11">
    <source>
        <dbReference type="EMBL" id="EEA91516.1"/>
    </source>
</evidence>
<evidence type="ECO:0000256" key="9">
    <source>
        <dbReference type="SAM" id="Phobius"/>
    </source>
</evidence>
<dbReference type="GO" id="GO:1902815">
    <property type="term" value="P:N,N'-diacetylchitobiose import"/>
    <property type="evidence" value="ECO:0007669"/>
    <property type="project" value="TreeGrafter"/>
</dbReference>